<dbReference type="Proteomes" id="UP000236161">
    <property type="component" value="Unassembled WGS sequence"/>
</dbReference>
<proteinExistence type="predicted"/>
<evidence type="ECO:0000313" key="2">
    <source>
        <dbReference type="Proteomes" id="UP000236161"/>
    </source>
</evidence>
<sequence>MIRNMNKESTTITQKGLNMKISDFLLLQLFCTVSAGLDLNRITGLQVRLGVAEGM</sequence>
<organism evidence="1 2">
    <name type="scientific">Apostasia shenzhenica</name>
    <dbReference type="NCBI Taxonomy" id="1088818"/>
    <lineage>
        <taxon>Eukaryota</taxon>
        <taxon>Viridiplantae</taxon>
        <taxon>Streptophyta</taxon>
        <taxon>Embryophyta</taxon>
        <taxon>Tracheophyta</taxon>
        <taxon>Spermatophyta</taxon>
        <taxon>Magnoliopsida</taxon>
        <taxon>Liliopsida</taxon>
        <taxon>Asparagales</taxon>
        <taxon>Orchidaceae</taxon>
        <taxon>Apostasioideae</taxon>
        <taxon>Apostasia</taxon>
    </lineage>
</organism>
<name>A0A2H9ZY43_9ASPA</name>
<dbReference type="EMBL" id="KZ452808">
    <property type="protein sequence ID" value="PKA48209.1"/>
    <property type="molecule type" value="Genomic_DNA"/>
</dbReference>
<accession>A0A2H9ZY43</accession>
<gene>
    <name evidence="1" type="ORF">AXF42_Ash021603</name>
</gene>
<protein>
    <submittedName>
        <fullName evidence="1">Uncharacterized protein</fullName>
    </submittedName>
</protein>
<reference evidence="1 2" key="1">
    <citation type="journal article" date="2017" name="Nature">
        <title>The Apostasia genome and the evolution of orchids.</title>
        <authorList>
            <person name="Zhang G.Q."/>
            <person name="Liu K.W."/>
            <person name="Li Z."/>
            <person name="Lohaus R."/>
            <person name="Hsiao Y.Y."/>
            <person name="Niu S.C."/>
            <person name="Wang J.Y."/>
            <person name="Lin Y.C."/>
            <person name="Xu Q."/>
            <person name="Chen L.J."/>
            <person name="Yoshida K."/>
            <person name="Fujiwara S."/>
            <person name="Wang Z.W."/>
            <person name="Zhang Y.Q."/>
            <person name="Mitsuda N."/>
            <person name="Wang M."/>
            <person name="Liu G.H."/>
            <person name="Pecoraro L."/>
            <person name="Huang H.X."/>
            <person name="Xiao X.J."/>
            <person name="Lin M."/>
            <person name="Wu X.Y."/>
            <person name="Wu W.L."/>
            <person name="Chen Y.Y."/>
            <person name="Chang S.B."/>
            <person name="Sakamoto S."/>
            <person name="Ohme-Takagi M."/>
            <person name="Yagi M."/>
            <person name="Zeng S.J."/>
            <person name="Shen C.Y."/>
            <person name="Yeh C.M."/>
            <person name="Luo Y.B."/>
            <person name="Tsai W.C."/>
            <person name="Van de Peer Y."/>
            <person name="Liu Z.J."/>
        </authorList>
    </citation>
    <scope>NUCLEOTIDE SEQUENCE [LARGE SCALE GENOMIC DNA]</scope>
    <source>
        <strain evidence="2">cv. Shenzhen</strain>
        <tissue evidence="1">Stem</tissue>
    </source>
</reference>
<keyword evidence="2" id="KW-1185">Reference proteome</keyword>
<evidence type="ECO:0000313" key="1">
    <source>
        <dbReference type="EMBL" id="PKA48209.1"/>
    </source>
</evidence>
<dbReference type="AlphaFoldDB" id="A0A2H9ZY43"/>